<accession>A0ABW6AQ00</accession>
<reference evidence="4" key="1">
    <citation type="journal article" date="2019" name="Int. J. Syst. Evol. Microbiol.">
        <title>The Global Catalogue of Microorganisms (GCM) 10K type strain sequencing project: providing services to taxonomists for standard genome sequencing and annotation.</title>
        <authorList>
            <consortium name="The Broad Institute Genomics Platform"/>
            <consortium name="The Broad Institute Genome Sequencing Center for Infectious Disease"/>
            <person name="Wu L."/>
            <person name="Ma J."/>
        </authorList>
    </citation>
    <scope>NUCLEOTIDE SEQUENCE [LARGE SCALE GENOMIC DNA]</scope>
    <source>
        <strain evidence="4">KCTC 52490</strain>
    </source>
</reference>
<evidence type="ECO:0000256" key="2">
    <source>
        <dbReference type="SAM" id="Phobius"/>
    </source>
</evidence>
<keyword evidence="2" id="KW-1133">Transmembrane helix</keyword>
<name>A0ABW6AQ00_9BACT</name>
<evidence type="ECO:0000313" key="3">
    <source>
        <dbReference type="EMBL" id="MFD2937396.1"/>
    </source>
</evidence>
<dbReference type="Proteomes" id="UP001597512">
    <property type="component" value="Unassembled WGS sequence"/>
</dbReference>
<organism evidence="3 4">
    <name type="scientific">Spirosoma flavum</name>
    <dbReference type="NCBI Taxonomy" id="2048557"/>
    <lineage>
        <taxon>Bacteria</taxon>
        <taxon>Pseudomonadati</taxon>
        <taxon>Bacteroidota</taxon>
        <taxon>Cytophagia</taxon>
        <taxon>Cytophagales</taxon>
        <taxon>Cytophagaceae</taxon>
        <taxon>Spirosoma</taxon>
    </lineage>
</organism>
<dbReference type="RefSeq" id="WP_381507379.1">
    <property type="nucleotide sequence ID" value="NZ_JBHUOM010000027.1"/>
</dbReference>
<feature type="region of interest" description="Disordered" evidence="1">
    <location>
        <begin position="44"/>
        <end position="75"/>
    </location>
</feature>
<protein>
    <submittedName>
        <fullName evidence="3">Uncharacterized protein</fullName>
    </submittedName>
</protein>
<gene>
    <name evidence="3" type="ORF">ACFS25_26725</name>
</gene>
<keyword evidence="4" id="KW-1185">Reference proteome</keyword>
<comment type="caution">
    <text evidence="3">The sequence shown here is derived from an EMBL/GenBank/DDBJ whole genome shotgun (WGS) entry which is preliminary data.</text>
</comment>
<evidence type="ECO:0000313" key="4">
    <source>
        <dbReference type="Proteomes" id="UP001597512"/>
    </source>
</evidence>
<evidence type="ECO:0000256" key="1">
    <source>
        <dbReference type="SAM" id="MobiDB-lite"/>
    </source>
</evidence>
<sequence>MKNDPARPSSWWQTLPGILTAIAATITAITGLVAALNQTGLLPSRNSDNKNSSFPAPTTVNPSPETSNTDKPPINSQKLEQQLADINIKLGSTSKDAEKVRGYFVDTNSSYYVLSAGCLRLLAKRRLKKTGYLDVIDKWYTASVGSENYLNATGDLYVEQLKQALIKAQNDYYGDQINTFDQLIESY</sequence>
<feature type="transmembrane region" description="Helical" evidence="2">
    <location>
        <begin position="15"/>
        <end position="36"/>
    </location>
</feature>
<keyword evidence="2" id="KW-0472">Membrane</keyword>
<dbReference type="EMBL" id="JBHUOM010000027">
    <property type="protein sequence ID" value="MFD2937396.1"/>
    <property type="molecule type" value="Genomic_DNA"/>
</dbReference>
<proteinExistence type="predicted"/>
<keyword evidence="2" id="KW-0812">Transmembrane</keyword>